<dbReference type="AlphaFoldDB" id="A0A330L4G5"/>
<dbReference type="Proteomes" id="UP000248168">
    <property type="component" value="Unassembled WGS sequence"/>
</dbReference>
<dbReference type="EMBL" id="OUNR01000001">
    <property type="protein sequence ID" value="SPP64069.1"/>
    <property type="molecule type" value="Genomic_DNA"/>
</dbReference>
<protein>
    <submittedName>
        <fullName evidence="1">Uncharacterized protein</fullName>
    </submittedName>
</protein>
<gene>
    <name evidence="1" type="ORF">NITLEN_11155</name>
</gene>
<organism evidence="1 2">
    <name type="scientific">Nitrospira lenta</name>
    <dbReference type="NCBI Taxonomy" id="1436998"/>
    <lineage>
        <taxon>Bacteria</taxon>
        <taxon>Pseudomonadati</taxon>
        <taxon>Nitrospirota</taxon>
        <taxon>Nitrospiria</taxon>
        <taxon>Nitrospirales</taxon>
        <taxon>Nitrospiraceae</taxon>
        <taxon>Nitrospira</taxon>
    </lineage>
</organism>
<keyword evidence="2" id="KW-1185">Reference proteome</keyword>
<accession>A0A330L4G5</accession>
<evidence type="ECO:0000313" key="1">
    <source>
        <dbReference type="EMBL" id="SPP64069.1"/>
    </source>
</evidence>
<reference evidence="2" key="1">
    <citation type="submission" date="2018-04" db="EMBL/GenBank/DDBJ databases">
        <authorList>
            <person name="Lucker S."/>
            <person name="Sakoula D."/>
        </authorList>
    </citation>
    <scope>NUCLEOTIDE SEQUENCE [LARGE SCALE GENOMIC DNA]</scope>
</reference>
<dbReference type="InParanoid" id="A0A330L4G5"/>
<name>A0A330L4G5_9BACT</name>
<evidence type="ECO:0000313" key="2">
    <source>
        <dbReference type="Proteomes" id="UP000248168"/>
    </source>
</evidence>
<proteinExistence type="predicted"/>
<sequence>MNAPVPLKPHPLRTCPKCGVDQPGEFECLRCGIIFAKYKVPAPFVQVSPEISNPARIASPPRNRVGRLFRILPWISLAMTLGTLLAILRQAPALPIQSDPQAADRVAEKMSLLQQSIQTNRAASIALSEAELNQWMRDNLAIATAHQAQQAGLSIPDGRSATIEEVQSALKDVRMNLVGDQLKAYALFHIYGKDISLQLEGTVETRDGYVRLTPMAGKLGTLPIPQSTLGHVVAQLFESPQNREKFQLPPYIQSVRVENSTLVITPR</sequence>